<dbReference type="Proteomes" id="UP000026923">
    <property type="component" value="Unassembled WGS sequence"/>
</dbReference>
<dbReference type="AlphaFoldDB" id="A0A061JNA3"/>
<reference evidence="1 2" key="1">
    <citation type="journal article" date="2013" name="Genome Announc.">
        <title>Draft Genome of the Nitrogen-Fixing Bacterium Pseudomonas stutzeri Strain KOS6 Isolated from Industrial Hydrocarbon Sludge.</title>
        <authorList>
            <person name="Grigoryeva T.V."/>
            <person name="Laikov A.V."/>
            <person name="Naumova R.P."/>
            <person name="Manolov A.I."/>
            <person name="Larin A.K."/>
            <person name="Karpova I.Y."/>
            <person name="Semashko T.A."/>
            <person name="Alexeev D.G."/>
            <person name="Kostryukova E.S."/>
            <person name="Muller R."/>
            <person name="Govorun V.M."/>
        </authorList>
    </citation>
    <scope>NUCLEOTIDE SEQUENCE [LARGE SCALE GENOMIC DNA]</scope>
    <source>
        <strain evidence="1 2">KOS6</strain>
    </source>
</reference>
<evidence type="ECO:0000313" key="1">
    <source>
        <dbReference type="EMBL" id="EWC40098.1"/>
    </source>
</evidence>
<dbReference type="Pfam" id="PF20090">
    <property type="entry name" value="DUF6482"/>
    <property type="match status" value="1"/>
</dbReference>
<gene>
    <name evidence="1" type="ORF">B597_016855</name>
</gene>
<accession>A0A061JNA3</accession>
<organism evidence="1 2">
    <name type="scientific">Stutzerimonas stutzeri KOS6</name>
    <dbReference type="NCBI Taxonomy" id="1218352"/>
    <lineage>
        <taxon>Bacteria</taxon>
        <taxon>Pseudomonadati</taxon>
        <taxon>Pseudomonadota</taxon>
        <taxon>Gammaproteobacteria</taxon>
        <taxon>Pseudomonadales</taxon>
        <taxon>Pseudomonadaceae</taxon>
        <taxon>Stutzerimonas</taxon>
    </lineage>
</organism>
<dbReference type="RefSeq" id="WP_024162279.1">
    <property type="nucleotide sequence ID" value="NZ_KK020676.1"/>
</dbReference>
<dbReference type="HOGENOM" id="CLU_2247783_0_0_6"/>
<comment type="caution">
    <text evidence="1">The sequence shown here is derived from an EMBL/GenBank/DDBJ whole genome shotgun (WGS) entry which is preliminary data.</text>
</comment>
<dbReference type="InterPro" id="IPR045508">
    <property type="entry name" value="DUF6482"/>
</dbReference>
<dbReference type="EMBL" id="AMCZ02000025">
    <property type="protein sequence ID" value="EWC40098.1"/>
    <property type="molecule type" value="Genomic_DNA"/>
</dbReference>
<sequence length="104" mass="11729">MKNKLSRLGLRFALCRGQIVRVELHGLRCCGYSAWVIDSAGRRRQFVAGDRTVWHEQGSLKRTLHACGVREVYWRQAVSHDEMIGRPACTESGDGLMIALSARD</sequence>
<name>A0A061JNA3_STUST</name>
<evidence type="ECO:0000313" key="2">
    <source>
        <dbReference type="Proteomes" id="UP000026923"/>
    </source>
</evidence>
<protein>
    <submittedName>
        <fullName evidence="1">Uncharacterized protein</fullName>
    </submittedName>
</protein>
<proteinExistence type="predicted"/>
<dbReference type="eggNOG" id="ENOG503026F">
    <property type="taxonomic scope" value="Bacteria"/>
</dbReference>